<name>A0A395HKY1_ASPHC</name>
<organism evidence="1 2">
    <name type="scientific">Aspergillus homomorphus (strain CBS 101889)</name>
    <dbReference type="NCBI Taxonomy" id="1450537"/>
    <lineage>
        <taxon>Eukaryota</taxon>
        <taxon>Fungi</taxon>
        <taxon>Dikarya</taxon>
        <taxon>Ascomycota</taxon>
        <taxon>Pezizomycotina</taxon>
        <taxon>Eurotiomycetes</taxon>
        <taxon>Eurotiomycetidae</taxon>
        <taxon>Eurotiales</taxon>
        <taxon>Aspergillaceae</taxon>
        <taxon>Aspergillus</taxon>
        <taxon>Aspergillus subgen. Circumdati</taxon>
    </lineage>
</organism>
<keyword evidence="2" id="KW-1185">Reference proteome</keyword>
<dbReference type="EMBL" id="KZ824313">
    <property type="protein sequence ID" value="RAL08517.1"/>
    <property type="molecule type" value="Genomic_DNA"/>
</dbReference>
<gene>
    <name evidence="1" type="ORF">BO97DRAFT_417672</name>
</gene>
<dbReference type="OrthoDB" id="4496774at2759"/>
<dbReference type="STRING" id="1450537.A0A395HKY1"/>
<dbReference type="Proteomes" id="UP000248961">
    <property type="component" value="Unassembled WGS sequence"/>
</dbReference>
<sequence length="242" mass="27974">MFERTKAFVVTKAAALLVELEAQLERHGKVRDAQKLRRKQHEWFPPPPKVWKAVHELISSENELIFRLQEEAFNRVLLDGCFTILTTDGFDQILDLVEVWDHVQEIIEELEHNHQVVWEAERKYLLQETSLPDGPLKRALRARRQQPGWHLSNWQRNQCARMGGCCARNCGCCSGPRNPEATVKHYGHCYSYCVCCNSATGYGGEPTELRLDPMHAAFDLRKGPRTSYERALLDAYFWDCAC</sequence>
<proteinExistence type="predicted"/>
<dbReference type="RefSeq" id="XP_025547671.1">
    <property type="nucleotide sequence ID" value="XM_025696493.1"/>
</dbReference>
<reference evidence="1 2" key="1">
    <citation type="submission" date="2018-02" db="EMBL/GenBank/DDBJ databases">
        <title>The genomes of Aspergillus section Nigri reveals drivers in fungal speciation.</title>
        <authorList>
            <consortium name="DOE Joint Genome Institute"/>
            <person name="Vesth T.C."/>
            <person name="Nybo J."/>
            <person name="Theobald S."/>
            <person name="Brandl J."/>
            <person name="Frisvad J.C."/>
            <person name="Nielsen K.F."/>
            <person name="Lyhne E.K."/>
            <person name="Kogle M.E."/>
            <person name="Kuo A."/>
            <person name="Riley R."/>
            <person name="Clum A."/>
            <person name="Nolan M."/>
            <person name="Lipzen A."/>
            <person name="Salamov A."/>
            <person name="Henrissat B."/>
            <person name="Wiebenga A."/>
            <person name="De vries R.P."/>
            <person name="Grigoriev I.V."/>
            <person name="Mortensen U.H."/>
            <person name="Andersen M.R."/>
            <person name="Baker S.E."/>
        </authorList>
    </citation>
    <scope>NUCLEOTIDE SEQUENCE [LARGE SCALE GENOMIC DNA]</scope>
    <source>
        <strain evidence="1 2">CBS 101889</strain>
    </source>
</reference>
<evidence type="ECO:0000313" key="2">
    <source>
        <dbReference type="Proteomes" id="UP000248961"/>
    </source>
</evidence>
<evidence type="ECO:0000313" key="1">
    <source>
        <dbReference type="EMBL" id="RAL08517.1"/>
    </source>
</evidence>
<dbReference type="GeneID" id="37200782"/>
<dbReference type="VEuPathDB" id="FungiDB:BO97DRAFT_417672"/>
<protein>
    <submittedName>
        <fullName evidence="1">Uncharacterized protein</fullName>
    </submittedName>
</protein>
<dbReference type="AlphaFoldDB" id="A0A395HKY1"/>
<accession>A0A395HKY1</accession>